<protein>
    <submittedName>
        <fullName evidence="2">Uncharacterized LOC111858637</fullName>
    </submittedName>
</protein>
<name>A0A3B3QJU3_9TELE</name>
<keyword evidence="1" id="KW-0175">Coiled coil</keyword>
<dbReference type="GeneTree" id="ENSGT00390000008061"/>
<evidence type="ECO:0000313" key="3">
    <source>
        <dbReference type="Proteomes" id="UP000261540"/>
    </source>
</evidence>
<dbReference type="PANTHER" id="PTHR33488">
    <property type="entry name" value="ZGC:162509"/>
    <property type="match status" value="1"/>
</dbReference>
<dbReference type="Proteomes" id="UP000261540">
    <property type="component" value="Unplaced"/>
</dbReference>
<feature type="coiled-coil region" evidence="1">
    <location>
        <begin position="182"/>
        <end position="230"/>
    </location>
</feature>
<sequence>MGDLVKATKSLSKAQDYRDDTKLIMQPYANWEEYLVPAPFSIAILGELVCISSNVDFSINKNLPKDGLQYIKYPDSFRACLMQVANSGWAAFNTAHTNMDQIRLHTGSVPAYIKTSVQILLQDNDELVQTLLPDQLESIATISDQCVQLAEGTENKFTFVINLIQELLEACISAKKVYGDELEEVKRKIQENKIKKKDSEKAKERAQETLKDMNKRLDDIQKSFDKAMDSLPSGWDVIGMNFVGGLTQHSPGIIDILSNMTQSIAKFANERKQNRNTSVNDDFGAMSNILSKSGQILTLAEILNSFIDKQQIKWSEIYDQKEDKTKTAYLGEQYNEIQTSVKSEKGCKAKKAVLDICTDAIKLCSELSKIAPDGKCDAAKTKVMITRMQKLLKQCQTLDCENIAFTNTPVFTPEPPQQAKRSGTKRAGDVAVENARFRIEQSRAQLEKARQEQKDSLDNLEKNQKELSEILIALKNCKVKEIDFNNTIKMLVMGLEAMGRVKEQWEKMVRFFQMISSIIKTSLHRSLDDFRKQSQKASLSYDAKIFTKDLIYKQAIDASNVASLVNMISGTYVEVSDKHLMDRISSLGKLMALDPSRPDFISERLRLQDACEEAQKAIRDIVRENNKKFDQKAQERIEKIEGALKPMLPPVSEEKMKEIKEITESAFKGMSQEDEDQFA</sequence>
<dbReference type="KEGG" id="pki:111858637"/>
<dbReference type="AlphaFoldDB" id="A0A3B3QJU3"/>
<organism evidence="2 3">
    <name type="scientific">Paramormyrops kingsleyae</name>
    <dbReference type="NCBI Taxonomy" id="1676925"/>
    <lineage>
        <taxon>Eukaryota</taxon>
        <taxon>Metazoa</taxon>
        <taxon>Chordata</taxon>
        <taxon>Craniata</taxon>
        <taxon>Vertebrata</taxon>
        <taxon>Euteleostomi</taxon>
        <taxon>Actinopterygii</taxon>
        <taxon>Neopterygii</taxon>
        <taxon>Teleostei</taxon>
        <taxon>Osteoglossocephala</taxon>
        <taxon>Osteoglossomorpha</taxon>
        <taxon>Osteoglossiformes</taxon>
        <taxon>Mormyridae</taxon>
        <taxon>Paramormyrops</taxon>
    </lineage>
</organism>
<accession>A0A3B3QJU3</accession>
<reference evidence="2" key="1">
    <citation type="submission" date="2025-08" db="UniProtKB">
        <authorList>
            <consortium name="Ensembl"/>
        </authorList>
    </citation>
    <scope>IDENTIFICATION</scope>
</reference>
<evidence type="ECO:0000256" key="1">
    <source>
        <dbReference type="SAM" id="Coils"/>
    </source>
</evidence>
<proteinExistence type="predicted"/>
<reference evidence="2" key="2">
    <citation type="submission" date="2025-09" db="UniProtKB">
        <authorList>
            <consortium name="Ensembl"/>
        </authorList>
    </citation>
    <scope>IDENTIFICATION</scope>
</reference>
<evidence type="ECO:0000313" key="2">
    <source>
        <dbReference type="Ensembl" id="ENSPKIP00000007027.1"/>
    </source>
</evidence>
<dbReference type="Ensembl" id="ENSPKIT00000031070.1">
    <property type="protein sequence ID" value="ENSPKIP00000007027.1"/>
    <property type="gene ID" value="ENSPKIG00000023086.1"/>
</dbReference>
<feature type="coiled-coil region" evidence="1">
    <location>
        <begin position="432"/>
        <end position="477"/>
    </location>
</feature>
<keyword evidence="3" id="KW-1185">Reference proteome</keyword>
<dbReference type="STRING" id="1676925.ENSPKIP00000007027"/>
<dbReference type="OrthoDB" id="5406275at2759"/>
<dbReference type="PANTHER" id="PTHR33488:SF2">
    <property type="entry name" value="EARLY ENDOSOME ANTIGEN 1-LIKE"/>
    <property type="match status" value="1"/>
</dbReference>